<feature type="region of interest" description="Disordered" evidence="1">
    <location>
        <begin position="489"/>
        <end position="508"/>
    </location>
</feature>
<reference evidence="4 5" key="1">
    <citation type="submission" date="2025-04" db="UniProtKB">
        <authorList>
            <consortium name="RefSeq"/>
        </authorList>
    </citation>
    <scope>IDENTIFICATION</scope>
</reference>
<dbReference type="KEGG" id="ccin:107266813"/>
<evidence type="ECO:0000256" key="2">
    <source>
        <dbReference type="SAM" id="SignalP"/>
    </source>
</evidence>
<evidence type="ECO:0000313" key="3">
    <source>
        <dbReference type="Proteomes" id="UP000694920"/>
    </source>
</evidence>
<keyword evidence="3" id="KW-1185">Reference proteome</keyword>
<sequence length="508" mass="57549">MRIYIIACLLCAVAFAEKKINLDDIERDNLRSEGKVENETIQPQETKYSVKPEVNRQQEYQQKGNQYETVNNQATGYTGVQQTSDIKYTVKPEDYNQEAKYSGNDGIYQAQNTILPSSQQNTLPLQYYTGYQQSDVGQKIVSSPQAAYEQQQFYQPEVVVGNQIQSVQQKAATERYVQDANKDTLYVDIPTNQLLSYYPNLAINQVSAAKSQVQPLLHRLATEAAQKVSIPVYGPALAQNQLNGPAYQIRSQYVTYAPKYPQHTQALFSNKASQSQVYATNPFTQKVYSAPQAYTTALYSQPEQQAYSQPTKFAYTNAYFTQPQTQYQLVYTQPGAVYSQGTPIYSNLHAQAPAYVQDNGLGYSQPNQYNQYSHYTQPQQFYIPSSVSEQLTKNILYQSNQQNVHQNYAKIPEAPRSNLALPQLPAQNFKDHVTQLSAVPERTDNSYVVKSHHELSAQPKSLLDSYTPSHIIIAQDAARYRERPIKLESGFLPSKGSYSTSYKKRKSE</sequence>
<protein>
    <submittedName>
        <fullName evidence="4">Uncharacterized protein LOC107266813 isoform X1</fullName>
    </submittedName>
    <submittedName>
        <fullName evidence="5">Uncharacterized protein LOC107266813 isoform X2</fullName>
    </submittedName>
</protein>
<gene>
    <name evidence="4 5" type="primary">LOC107266813</name>
</gene>
<name>A0AAJ7BS97_CEPCN</name>
<keyword evidence="2" id="KW-0732">Signal</keyword>
<proteinExistence type="predicted"/>
<evidence type="ECO:0000313" key="4">
    <source>
        <dbReference type="RefSeq" id="XP_015593180.1"/>
    </source>
</evidence>
<evidence type="ECO:0000313" key="5">
    <source>
        <dbReference type="RefSeq" id="XP_015593188.1"/>
    </source>
</evidence>
<organism evidence="3 4">
    <name type="scientific">Cephus cinctus</name>
    <name type="common">Wheat stem sawfly</name>
    <dbReference type="NCBI Taxonomy" id="211228"/>
    <lineage>
        <taxon>Eukaryota</taxon>
        <taxon>Metazoa</taxon>
        <taxon>Ecdysozoa</taxon>
        <taxon>Arthropoda</taxon>
        <taxon>Hexapoda</taxon>
        <taxon>Insecta</taxon>
        <taxon>Pterygota</taxon>
        <taxon>Neoptera</taxon>
        <taxon>Endopterygota</taxon>
        <taxon>Hymenoptera</taxon>
        <taxon>Cephoidea</taxon>
        <taxon>Cephidae</taxon>
        <taxon>Cephus</taxon>
    </lineage>
</organism>
<dbReference type="AlphaFoldDB" id="A0AAJ7BS97"/>
<accession>A0AAJ7BS97</accession>
<evidence type="ECO:0000256" key="1">
    <source>
        <dbReference type="SAM" id="MobiDB-lite"/>
    </source>
</evidence>
<feature type="chain" id="PRO_5044708610" evidence="2">
    <location>
        <begin position="17"/>
        <end position="508"/>
    </location>
</feature>
<feature type="signal peptide" evidence="2">
    <location>
        <begin position="1"/>
        <end position="16"/>
    </location>
</feature>
<dbReference type="Proteomes" id="UP000694920">
    <property type="component" value="Unplaced"/>
</dbReference>
<dbReference type="GeneID" id="107266813"/>
<dbReference type="RefSeq" id="XP_015593188.1">
    <property type="nucleotide sequence ID" value="XM_015737702.2"/>
</dbReference>
<dbReference type="RefSeq" id="XP_015593180.1">
    <property type="nucleotide sequence ID" value="XM_015737694.2"/>
</dbReference>